<dbReference type="PANTHER" id="PTHR48153:SF4">
    <property type="entry name" value="UBIQUITIN CARBOXYL-TERMINAL HYDROLASE MUG105"/>
    <property type="match status" value="1"/>
</dbReference>
<dbReference type="Gene3D" id="3.90.70.130">
    <property type="match status" value="1"/>
</dbReference>
<dbReference type="OrthoDB" id="288987at2759"/>
<dbReference type="RefSeq" id="XP_018294658.1">
    <property type="nucleotide sequence ID" value="XM_018435169.1"/>
</dbReference>
<dbReference type="STRING" id="763407.A0A167NU93"/>
<evidence type="ECO:0000313" key="3">
    <source>
        <dbReference type="EMBL" id="OAD76618.1"/>
    </source>
</evidence>
<dbReference type="InParanoid" id="A0A167NU93"/>
<name>A0A167NU93_PHYB8</name>
<evidence type="ECO:0000256" key="1">
    <source>
        <dbReference type="ARBA" id="ARBA00022801"/>
    </source>
</evidence>
<organism evidence="3 4">
    <name type="scientific">Phycomyces blakesleeanus (strain ATCC 8743b / DSM 1359 / FGSC 10004 / NBRC 33097 / NRRL 1555)</name>
    <dbReference type="NCBI Taxonomy" id="763407"/>
    <lineage>
        <taxon>Eukaryota</taxon>
        <taxon>Fungi</taxon>
        <taxon>Fungi incertae sedis</taxon>
        <taxon>Mucoromycota</taxon>
        <taxon>Mucoromycotina</taxon>
        <taxon>Mucoromycetes</taxon>
        <taxon>Mucorales</taxon>
        <taxon>Phycomycetaceae</taxon>
        <taxon>Phycomyces</taxon>
    </lineage>
</organism>
<evidence type="ECO:0000259" key="2">
    <source>
        <dbReference type="Pfam" id="PF07910"/>
    </source>
</evidence>
<dbReference type="GeneID" id="28996075"/>
<accession>A0A167NU93</accession>
<keyword evidence="4" id="KW-1185">Reference proteome</keyword>
<reference evidence="4" key="1">
    <citation type="submission" date="2015-06" db="EMBL/GenBank/DDBJ databases">
        <title>Expansion of signal transduction pathways in fungi by whole-genome duplication.</title>
        <authorList>
            <consortium name="DOE Joint Genome Institute"/>
            <person name="Corrochano L.M."/>
            <person name="Kuo A."/>
            <person name="Marcet-Houben M."/>
            <person name="Polaino S."/>
            <person name="Salamov A."/>
            <person name="Villalobos J.M."/>
            <person name="Alvarez M.I."/>
            <person name="Avalos J."/>
            <person name="Benito E.P."/>
            <person name="Benoit I."/>
            <person name="Burger G."/>
            <person name="Camino L.P."/>
            <person name="Canovas D."/>
            <person name="Cerda-Olmedo E."/>
            <person name="Cheng J.-F."/>
            <person name="Dominguez A."/>
            <person name="Elias M."/>
            <person name="Eslava A.P."/>
            <person name="Glaser F."/>
            <person name="Grimwood J."/>
            <person name="Gutierrez G."/>
            <person name="Heitman J."/>
            <person name="Henrissat B."/>
            <person name="Iturriaga E.A."/>
            <person name="Lang B.F."/>
            <person name="Lavin J.L."/>
            <person name="Lee S."/>
            <person name="Li W."/>
            <person name="Lindquist E."/>
            <person name="Lopez-Garcia S."/>
            <person name="Luque E.M."/>
            <person name="Marcos A.T."/>
            <person name="Martin J."/>
            <person name="McCluskey K."/>
            <person name="Medina H.R."/>
            <person name="Miralles-Duran A."/>
            <person name="Miyazaki A."/>
            <person name="Munoz-Torres E."/>
            <person name="Oguiza J.A."/>
            <person name="Ohm R."/>
            <person name="Olmedo M."/>
            <person name="Orejas M."/>
            <person name="Ortiz-Castellanos L."/>
            <person name="Pisabarro A.G."/>
            <person name="Rodriguez-Romero J."/>
            <person name="Ruiz-Herrera J."/>
            <person name="Ruiz-Vazquez R."/>
            <person name="Sanz C."/>
            <person name="Schackwitz W."/>
            <person name="Schmutz J."/>
            <person name="Shahriari M."/>
            <person name="Shelest E."/>
            <person name="Silva-Franco F."/>
            <person name="Soanes D."/>
            <person name="Syed K."/>
            <person name="Tagua V.G."/>
            <person name="Talbot N.J."/>
            <person name="Thon M."/>
            <person name="De vries R.P."/>
            <person name="Wiebenga A."/>
            <person name="Yadav J.S."/>
            <person name="Braun E.L."/>
            <person name="Baker S."/>
            <person name="Garre V."/>
            <person name="Horwitz B."/>
            <person name="Torres-Martinez S."/>
            <person name="Idnurm A."/>
            <person name="Herrera-Estrella A."/>
            <person name="Gabaldon T."/>
            <person name="Grigoriev I.V."/>
        </authorList>
    </citation>
    <scope>NUCLEOTIDE SEQUENCE [LARGE SCALE GENOMIC DNA]</scope>
    <source>
        <strain evidence="4">NRRL 1555(-)</strain>
    </source>
</reference>
<dbReference type="GO" id="GO:0019783">
    <property type="term" value="F:ubiquitin-like protein peptidase activity"/>
    <property type="evidence" value="ECO:0007669"/>
    <property type="project" value="TreeGrafter"/>
</dbReference>
<sequence length="306" mass="35609">MVSAESSQINDDLCTKSRNRIEQDLHVWDSIEELESGRRMVGVLNQLDHYFNLHKAPTTTVYMCSHQIDYIKSRLANVGWDCGYRNCQILMSFLQKNRILKRIGDIAQLQICLEKAWDQGKHQDYDTVGAKLFEKDVYKTTKWIGTTEVHTLFSYLGIRTTILDFSQPSGPNQQHGFLLDWIQSYFSTNEAPPLYLQYSGHSVTVIGIEITRKKRSLLLLDPQRHWFRAFSSNKTPSFFKRPFRMHPREISRNPQYQILVLGKVTDKRNQEANTSDTPGSLVWQPDYLLTDIERDTMKVVSTIRVI</sequence>
<dbReference type="Proteomes" id="UP000077315">
    <property type="component" value="Unassembled WGS sequence"/>
</dbReference>
<dbReference type="VEuPathDB" id="FungiDB:PHYBLDRAFT_165144"/>
<protein>
    <recommendedName>
        <fullName evidence="2">UFSP1/2/DUB catalytic domain-containing protein</fullName>
    </recommendedName>
</protein>
<dbReference type="Pfam" id="PF07910">
    <property type="entry name" value="Peptidase_C78"/>
    <property type="match status" value="1"/>
</dbReference>
<dbReference type="EMBL" id="KV440975">
    <property type="protein sequence ID" value="OAD76618.1"/>
    <property type="molecule type" value="Genomic_DNA"/>
</dbReference>
<dbReference type="InterPro" id="IPR012462">
    <property type="entry name" value="UFSP1/2_DUB_cat"/>
</dbReference>
<proteinExistence type="predicted"/>
<keyword evidence="1" id="KW-0378">Hydrolase</keyword>
<gene>
    <name evidence="3" type="ORF">PHYBLDRAFT_165144</name>
</gene>
<dbReference type="PANTHER" id="PTHR48153">
    <property type="entry name" value="UFM1-SPECIFIC PROTEASE 2"/>
    <property type="match status" value="1"/>
</dbReference>
<dbReference type="AlphaFoldDB" id="A0A167NU93"/>
<feature type="domain" description="UFSP1/2/DUB catalytic" evidence="2">
    <location>
        <begin position="60"/>
        <end position="258"/>
    </location>
</feature>
<evidence type="ECO:0000313" key="4">
    <source>
        <dbReference type="Proteomes" id="UP000077315"/>
    </source>
</evidence>